<comment type="caution">
    <text evidence="1">The sequence shown here is derived from an EMBL/GenBank/DDBJ whole genome shotgun (WGS) entry which is preliminary data.</text>
</comment>
<accession>A0ACC2L9M8</accession>
<dbReference type="Proteomes" id="UP001234297">
    <property type="component" value="Chromosome 7"/>
</dbReference>
<gene>
    <name evidence="1" type="ORF">MRB53_023067</name>
</gene>
<sequence length="221" mass="24350">MKPETRILRLLRSSDLCVSRRSRIDPMSKIQSDLYLGLCATPSTRNPPSSDRSLSVPHLSKAPSRLLSSPSTKGNDKPDCPSSLRFLFLCLIFPSRVCKSSTGHPSVARASRVCRSAQSSPRPSTISLLSIDLSIRPFSKWVSRSLSSTMQGERQRSRSPSERGADLNNTAPEVKASASGVKGRMPFEHFIWLNRSRAQNDLDNDPVTKIIGRDSRGSVRG</sequence>
<evidence type="ECO:0000313" key="1">
    <source>
        <dbReference type="EMBL" id="KAJ8629744.1"/>
    </source>
</evidence>
<keyword evidence="2" id="KW-1185">Reference proteome</keyword>
<reference evidence="1 2" key="1">
    <citation type="journal article" date="2022" name="Hortic Res">
        <title>A haplotype resolved chromosomal level avocado genome allows analysis of novel avocado genes.</title>
        <authorList>
            <person name="Nath O."/>
            <person name="Fletcher S.J."/>
            <person name="Hayward A."/>
            <person name="Shaw L.M."/>
            <person name="Masouleh A.K."/>
            <person name="Furtado A."/>
            <person name="Henry R.J."/>
            <person name="Mitter N."/>
        </authorList>
    </citation>
    <scope>NUCLEOTIDE SEQUENCE [LARGE SCALE GENOMIC DNA]</scope>
    <source>
        <strain evidence="2">cv. Hass</strain>
    </source>
</reference>
<dbReference type="EMBL" id="CM056815">
    <property type="protein sequence ID" value="KAJ8629744.1"/>
    <property type="molecule type" value="Genomic_DNA"/>
</dbReference>
<proteinExistence type="predicted"/>
<protein>
    <submittedName>
        <fullName evidence="1">Uncharacterized protein</fullName>
    </submittedName>
</protein>
<evidence type="ECO:0000313" key="2">
    <source>
        <dbReference type="Proteomes" id="UP001234297"/>
    </source>
</evidence>
<organism evidence="1 2">
    <name type="scientific">Persea americana</name>
    <name type="common">Avocado</name>
    <dbReference type="NCBI Taxonomy" id="3435"/>
    <lineage>
        <taxon>Eukaryota</taxon>
        <taxon>Viridiplantae</taxon>
        <taxon>Streptophyta</taxon>
        <taxon>Embryophyta</taxon>
        <taxon>Tracheophyta</taxon>
        <taxon>Spermatophyta</taxon>
        <taxon>Magnoliopsida</taxon>
        <taxon>Magnoliidae</taxon>
        <taxon>Laurales</taxon>
        <taxon>Lauraceae</taxon>
        <taxon>Persea</taxon>
    </lineage>
</organism>
<name>A0ACC2L9M8_PERAE</name>